<keyword evidence="9 10" id="KW-0472">Membrane</keyword>
<evidence type="ECO:0000256" key="7">
    <source>
        <dbReference type="ARBA" id="ARBA00023010"/>
    </source>
</evidence>
<comment type="similarity">
    <text evidence="2 10">Belongs to the Tim44 family.</text>
</comment>
<dbReference type="Pfam" id="PF04280">
    <property type="entry name" value="Tim44"/>
    <property type="match status" value="1"/>
</dbReference>
<dbReference type="InterPro" id="IPR017303">
    <property type="entry name" value="Tim44"/>
</dbReference>
<protein>
    <recommendedName>
        <fullName evidence="10">Mitochondrial import inner membrane translocase subunit TIM44</fullName>
    </recommendedName>
</protein>
<proteinExistence type="inferred from homology"/>
<evidence type="ECO:0000256" key="5">
    <source>
        <dbReference type="ARBA" id="ARBA00022927"/>
    </source>
</evidence>
<evidence type="ECO:0000256" key="3">
    <source>
        <dbReference type="ARBA" id="ARBA00022448"/>
    </source>
</evidence>
<keyword evidence="8 10" id="KW-0496">Mitochondrion</keyword>
<keyword evidence="5 10" id="KW-0653">Protein transport</keyword>
<evidence type="ECO:0000256" key="6">
    <source>
        <dbReference type="ARBA" id="ARBA00022946"/>
    </source>
</evidence>
<feature type="domain" description="Tim44-like" evidence="12">
    <location>
        <begin position="261"/>
        <end position="410"/>
    </location>
</feature>
<dbReference type="AlphaFoldDB" id="A0A5S6Q9Z2"/>
<dbReference type="PANTHER" id="PTHR10721">
    <property type="entry name" value="MITOCHONDRIAL IMPORT INNER MEMBRANE TRANSLOCASE SUBUNIT TIM44"/>
    <property type="match status" value="1"/>
</dbReference>
<keyword evidence="7 10" id="KW-0811">Translocation</keyword>
<dbReference type="GO" id="GO:0051087">
    <property type="term" value="F:protein-folding chaperone binding"/>
    <property type="evidence" value="ECO:0007669"/>
    <property type="project" value="InterPro"/>
</dbReference>
<keyword evidence="4 10" id="KW-0999">Mitochondrion inner membrane</keyword>
<sequence length="417" mass="47882">MLRRCWTTIRSTAQARSFSQLPRKNFLTNLIGYVQEELEKNKQLKENLKRLKAETDRLEQSETLKQARLKFDLIERETAKSSERLQQKLLQLQSYIRKSLDEAKKSEIGQKSVEIGEAAYKTVLDAAETLEKSAELLSKSPAYRSLADGAKIVRHELDQFAFAGEHIYRRPDVLRKRVEFFQSTNGQSISSNPDVSSVTVHKDQQWYSAFKSWTESNPYFQKLTDLKLQYDESSNPVIRATRFVSTKLSEVVHSLFHVNNISDVSTEICKVEPEFTVAKFCKQCQTDIIPNVLEAVFRGELDIVKDWCTDAAYAQLTHYFAECKRSGYIVQAQLLDIENVEVIMGKMTEFGPLLLVSFTTHQIRFVKSLEGQPMFGTSEKPVSIGYIFVFCRNVEELDPRAAWKVMEVSELQARAIV</sequence>
<dbReference type="GO" id="GO:0005743">
    <property type="term" value="C:mitochondrial inner membrane"/>
    <property type="evidence" value="ECO:0007669"/>
    <property type="project" value="UniProtKB-SubCell"/>
</dbReference>
<evidence type="ECO:0000256" key="2">
    <source>
        <dbReference type="ARBA" id="ARBA00009597"/>
    </source>
</evidence>
<keyword evidence="13" id="KW-1185">Reference proteome</keyword>
<dbReference type="InterPro" id="IPR039544">
    <property type="entry name" value="Tim44-like"/>
</dbReference>
<evidence type="ECO:0000256" key="9">
    <source>
        <dbReference type="ARBA" id="ARBA00023136"/>
    </source>
</evidence>
<dbReference type="GO" id="GO:0030150">
    <property type="term" value="P:protein import into mitochondrial matrix"/>
    <property type="evidence" value="ECO:0007669"/>
    <property type="project" value="InterPro"/>
</dbReference>
<reference evidence="14" key="1">
    <citation type="submission" date="2019-12" db="UniProtKB">
        <authorList>
            <consortium name="WormBaseParasite"/>
        </authorList>
    </citation>
    <scope>IDENTIFICATION</scope>
</reference>
<evidence type="ECO:0000256" key="1">
    <source>
        <dbReference type="ARBA" id="ARBA00004273"/>
    </source>
</evidence>
<name>A0A5S6Q9Z2_TRIMR</name>
<dbReference type="STRING" id="70415.A0A5S6Q9Z2"/>
<accession>A0A5S6Q9Z2</accession>
<keyword evidence="6" id="KW-0809">Transit peptide</keyword>
<evidence type="ECO:0000256" key="8">
    <source>
        <dbReference type="ARBA" id="ARBA00023128"/>
    </source>
</evidence>
<evidence type="ECO:0000256" key="11">
    <source>
        <dbReference type="SAM" id="Coils"/>
    </source>
</evidence>
<evidence type="ECO:0000256" key="4">
    <source>
        <dbReference type="ARBA" id="ARBA00022792"/>
    </source>
</evidence>
<organism evidence="13 14">
    <name type="scientific">Trichuris muris</name>
    <name type="common">Mouse whipworm</name>
    <dbReference type="NCBI Taxonomy" id="70415"/>
    <lineage>
        <taxon>Eukaryota</taxon>
        <taxon>Metazoa</taxon>
        <taxon>Ecdysozoa</taxon>
        <taxon>Nematoda</taxon>
        <taxon>Enoplea</taxon>
        <taxon>Dorylaimia</taxon>
        <taxon>Trichinellida</taxon>
        <taxon>Trichuridae</taxon>
        <taxon>Trichuris</taxon>
    </lineage>
</organism>
<dbReference type="WBParaSite" id="TMUE_1000003782.1">
    <property type="protein sequence ID" value="TMUE_1000003782.1"/>
    <property type="gene ID" value="WBGene00289115"/>
</dbReference>
<dbReference type="Gene3D" id="3.10.450.240">
    <property type="match status" value="1"/>
</dbReference>
<evidence type="ECO:0000313" key="13">
    <source>
        <dbReference type="Proteomes" id="UP000046395"/>
    </source>
</evidence>
<dbReference type="InterPro" id="IPR032710">
    <property type="entry name" value="NTF2-like_dom_sf"/>
</dbReference>
<comment type="subcellular location">
    <subcellularLocation>
        <location evidence="1 10">Mitochondrion inner membrane</location>
    </subcellularLocation>
</comment>
<dbReference type="PIRSF" id="PIRSF037871">
    <property type="entry name" value="TIM44"/>
    <property type="match status" value="1"/>
</dbReference>
<dbReference type="Proteomes" id="UP000046395">
    <property type="component" value="Unassembled WGS sequence"/>
</dbReference>
<evidence type="ECO:0000259" key="12">
    <source>
        <dbReference type="SMART" id="SM00978"/>
    </source>
</evidence>
<keyword evidence="3 10" id="KW-0813">Transport</keyword>
<comment type="function">
    <text evidence="10">Essential component of the PAM complex, a complex required for the translocation of transit peptide-containing proteins from the inner membrane into the mitochondrial matrix in an ATP-dependent manner.</text>
</comment>
<dbReference type="SMART" id="SM00978">
    <property type="entry name" value="Tim44"/>
    <property type="match status" value="1"/>
</dbReference>
<dbReference type="PANTHER" id="PTHR10721:SF1">
    <property type="entry name" value="MITOCHONDRIAL IMPORT INNER MEMBRANE TRANSLOCASE SUBUNIT TIM44"/>
    <property type="match status" value="1"/>
</dbReference>
<feature type="coiled-coil region" evidence="11">
    <location>
        <begin position="34"/>
        <end position="61"/>
    </location>
</feature>
<dbReference type="InterPro" id="IPR007379">
    <property type="entry name" value="Tim44-like_dom"/>
</dbReference>
<keyword evidence="11" id="KW-0175">Coiled coil</keyword>
<dbReference type="SUPFAM" id="SSF54427">
    <property type="entry name" value="NTF2-like"/>
    <property type="match status" value="1"/>
</dbReference>
<evidence type="ECO:0000313" key="14">
    <source>
        <dbReference type="WBParaSite" id="TMUE_1000003782.1"/>
    </source>
</evidence>
<evidence type="ECO:0000256" key="10">
    <source>
        <dbReference type="PIRNR" id="PIRNR037871"/>
    </source>
</evidence>